<dbReference type="Pfam" id="PF00534">
    <property type="entry name" value="Glycos_transf_1"/>
    <property type="match status" value="1"/>
</dbReference>
<evidence type="ECO:0000313" key="1">
    <source>
        <dbReference type="EMBL" id="QEQ70623.1"/>
    </source>
</evidence>
<accession>A0A5Q5AWR8</accession>
<dbReference type="PANTHER" id="PTHR45947:SF3">
    <property type="entry name" value="SULFOQUINOVOSYL TRANSFERASE SQD2"/>
    <property type="match status" value="1"/>
</dbReference>
<keyword evidence="1" id="KW-0808">Transferase</keyword>
<name>A0A5Q5AWR8_VIBPH</name>
<dbReference type="Gene3D" id="3.40.50.2000">
    <property type="entry name" value="Glycogen Phosphorylase B"/>
    <property type="match status" value="2"/>
</dbReference>
<protein>
    <submittedName>
        <fullName evidence="1">Glycosyl transferase family protein</fullName>
    </submittedName>
</protein>
<dbReference type="RefSeq" id="WP_029839767.1">
    <property type="nucleotide sequence ID" value="NZ_CP066246.1"/>
</dbReference>
<dbReference type="InterPro" id="IPR028098">
    <property type="entry name" value="Glyco_trans_4-like_N"/>
</dbReference>
<sequence length="374" mass="43260">MKTVIISYEFPPRIGGAGIVASDIATAFRKFGQNILIITSYNASIYDFCTNRIVRESVNGVEVIRLPVIHKCWFLTFPYSLKLNSHFFESEDIIILNDFGAAFSFSKIKHYSKYRYTLYVHGKESFVVRDKFLQNVVFSFKKRYIDLIHNAKSVVFVSGFIKQSLLELVPEVKDNSKFSVVYNSIDEDYFDRICISEIPKDMRLTINTKYTLVTACRLVKGKGFDRKLEIFKHLKNKLKLDISWVIIGDGEYKSEFSRIVKSFSLDDVHFLGRVERKNLKYYYSQCDLFWMLSAYEEAYPLVYHEAQACGLPVMGLNLGGVPEVITKGYGVVVNNNNDAIDFITEHYEGSCYVEPWKNKNNNLKTLYSKLIQII</sequence>
<dbReference type="Pfam" id="PF13439">
    <property type="entry name" value="Glyco_transf_4"/>
    <property type="match status" value="1"/>
</dbReference>
<dbReference type="CDD" id="cd03801">
    <property type="entry name" value="GT4_PimA-like"/>
    <property type="match status" value="1"/>
</dbReference>
<dbReference type="InterPro" id="IPR001296">
    <property type="entry name" value="Glyco_trans_1"/>
</dbReference>
<organism evidence="1">
    <name type="scientific">Vibrio parahaemolyticus</name>
    <dbReference type="NCBI Taxonomy" id="670"/>
    <lineage>
        <taxon>Bacteria</taxon>
        <taxon>Pseudomonadati</taxon>
        <taxon>Pseudomonadota</taxon>
        <taxon>Gammaproteobacteria</taxon>
        <taxon>Vibrionales</taxon>
        <taxon>Vibrionaceae</taxon>
        <taxon>Vibrio</taxon>
    </lineage>
</organism>
<dbReference type="AlphaFoldDB" id="A0A5Q5AWR8"/>
<dbReference type="SUPFAM" id="SSF53756">
    <property type="entry name" value="UDP-Glycosyltransferase/glycogen phosphorylase"/>
    <property type="match status" value="1"/>
</dbReference>
<gene>
    <name evidence="1" type="primary">whcL</name>
</gene>
<dbReference type="PANTHER" id="PTHR45947">
    <property type="entry name" value="SULFOQUINOVOSYL TRANSFERASE SQD2"/>
    <property type="match status" value="1"/>
</dbReference>
<dbReference type="InterPro" id="IPR050194">
    <property type="entry name" value="Glycosyltransferase_grp1"/>
</dbReference>
<dbReference type="EMBL" id="MK455078">
    <property type="protein sequence ID" value="QEQ70623.1"/>
    <property type="molecule type" value="Genomic_DNA"/>
</dbReference>
<dbReference type="GO" id="GO:0016757">
    <property type="term" value="F:glycosyltransferase activity"/>
    <property type="evidence" value="ECO:0007669"/>
    <property type="project" value="InterPro"/>
</dbReference>
<proteinExistence type="predicted"/>
<reference evidence="1" key="1">
    <citation type="journal article" date="2019" name="Int. J. Food Microbiol.">
        <title>Developing a novel molecular serotyping system based on capsular polysaccharide synthesis gene clusters of Vibrio parahaemolyticus.</title>
        <authorList>
            <person name="Pang Y."/>
            <person name="Guo X."/>
            <person name="Tian X."/>
            <person name="Liu F."/>
            <person name="Wang L."/>
            <person name="Wu J."/>
            <person name="Zhang S."/>
            <person name="Li S."/>
            <person name="Liu B."/>
        </authorList>
    </citation>
    <scope>NUCLEOTIDE SEQUENCE</scope>
    <source>
        <strain evidence="1">G2932</strain>
    </source>
</reference>